<evidence type="ECO:0000256" key="1">
    <source>
        <dbReference type="SAM" id="MobiDB-lite"/>
    </source>
</evidence>
<feature type="compositionally biased region" description="Basic residues" evidence="1">
    <location>
        <begin position="149"/>
        <end position="160"/>
    </location>
</feature>
<feature type="transmembrane region" description="Helical" evidence="2">
    <location>
        <begin position="62"/>
        <end position="85"/>
    </location>
</feature>
<sequence>MAPVPATPLSAHTLLETLPPTRTLHPRQTQTNPDDGSTVTIITGTNTAAPGSPDDANDADTLSGGAIAGIVLGSIAGFLLFLWIVRSCSNLGAPPGDEAVPGRPWYGGVRDEYREPRYPSGGGGAGGRGRSRGRSRSGSRNGGYYGDGRHHHHHHHHGRRNSGYGEYEGVVPVQEVAPVVVREGRRSRSRGYYGYGEEPVSRSRSRGKY</sequence>
<evidence type="ECO:0000313" key="3">
    <source>
        <dbReference type="EMBL" id="KAK3291620.1"/>
    </source>
</evidence>
<name>A0AAE0LNP6_9PEZI</name>
<feature type="compositionally biased region" description="Low complexity" evidence="1">
    <location>
        <begin position="161"/>
        <end position="181"/>
    </location>
</feature>
<keyword evidence="2" id="KW-1133">Transmembrane helix</keyword>
<evidence type="ECO:0000313" key="4">
    <source>
        <dbReference type="Proteomes" id="UP001278766"/>
    </source>
</evidence>
<gene>
    <name evidence="3" type="ORF">B0H64DRAFT_248620</name>
</gene>
<feature type="region of interest" description="Disordered" evidence="1">
    <location>
        <begin position="111"/>
        <end position="209"/>
    </location>
</feature>
<feature type="compositionally biased region" description="Low complexity" evidence="1">
    <location>
        <begin position="22"/>
        <end position="31"/>
    </location>
</feature>
<reference evidence="3" key="1">
    <citation type="journal article" date="2023" name="Mol. Phylogenet. Evol.">
        <title>Genome-scale phylogeny and comparative genomics of the fungal order Sordariales.</title>
        <authorList>
            <person name="Hensen N."/>
            <person name="Bonometti L."/>
            <person name="Westerberg I."/>
            <person name="Brannstrom I.O."/>
            <person name="Guillou S."/>
            <person name="Cros-Aarteil S."/>
            <person name="Calhoun S."/>
            <person name="Haridas S."/>
            <person name="Kuo A."/>
            <person name="Mondo S."/>
            <person name="Pangilinan J."/>
            <person name="Riley R."/>
            <person name="LaButti K."/>
            <person name="Andreopoulos B."/>
            <person name="Lipzen A."/>
            <person name="Chen C."/>
            <person name="Yan M."/>
            <person name="Daum C."/>
            <person name="Ng V."/>
            <person name="Clum A."/>
            <person name="Steindorff A."/>
            <person name="Ohm R.A."/>
            <person name="Martin F."/>
            <person name="Silar P."/>
            <person name="Natvig D.O."/>
            <person name="Lalanne C."/>
            <person name="Gautier V."/>
            <person name="Ament-Velasquez S.L."/>
            <person name="Kruys A."/>
            <person name="Hutchinson M.I."/>
            <person name="Powell A.J."/>
            <person name="Barry K."/>
            <person name="Miller A.N."/>
            <person name="Grigoriev I.V."/>
            <person name="Debuchy R."/>
            <person name="Gladieux P."/>
            <person name="Hiltunen Thoren M."/>
            <person name="Johannesson H."/>
        </authorList>
    </citation>
    <scope>NUCLEOTIDE SEQUENCE</scope>
    <source>
        <strain evidence="3">CBS 168.71</strain>
    </source>
</reference>
<dbReference type="AlphaFoldDB" id="A0AAE0LNP6"/>
<keyword evidence="2" id="KW-0472">Membrane</keyword>
<dbReference type="RefSeq" id="XP_062655134.1">
    <property type="nucleotide sequence ID" value="XM_062799960.1"/>
</dbReference>
<keyword evidence="4" id="KW-1185">Reference proteome</keyword>
<organism evidence="3 4">
    <name type="scientific">Chaetomium fimeti</name>
    <dbReference type="NCBI Taxonomy" id="1854472"/>
    <lineage>
        <taxon>Eukaryota</taxon>
        <taxon>Fungi</taxon>
        <taxon>Dikarya</taxon>
        <taxon>Ascomycota</taxon>
        <taxon>Pezizomycotina</taxon>
        <taxon>Sordariomycetes</taxon>
        <taxon>Sordariomycetidae</taxon>
        <taxon>Sordariales</taxon>
        <taxon>Chaetomiaceae</taxon>
        <taxon>Chaetomium</taxon>
    </lineage>
</organism>
<accession>A0AAE0LNP6</accession>
<keyword evidence="2" id="KW-0812">Transmembrane</keyword>
<protein>
    <submittedName>
        <fullName evidence="3">Uncharacterized protein</fullName>
    </submittedName>
</protein>
<dbReference type="Proteomes" id="UP001278766">
    <property type="component" value="Unassembled WGS sequence"/>
</dbReference>
<proteinExistence type="predicted"/>
<feature type="compositionally biased region" description="Polar residues" evidence="1">
    <location>
        <begin position="32"/>
        <end position="49"/>
    </location>
</feature>
<dbReference type="EMBL" id="JAUEPN010000009">
    <property type="protein sequence ID" value="KAK3291620.1"/>
    <property type="molecule type" value="Genomic_DNA"/>
</dbReference>
<comment type="caution">
    <text evidence="3">The sequence shown here is derived from an EMBL/GenBank/DDBJ whole genome shotgun (WGS) entry which is preliminary data.</text>
</comment>
<feature type="region of interest" description="Disordered" evidence="1">
    <location>
        <begin position="22"/>
        <end position="57"/>
    </location>
</feature>
<reference evidence="3" key="2">
    <citation type="submission" date="2023-06" db="EMBL/GenBank/DDBJ databases">
        <authorList>
            <consortium name="Lawrence Berkeley National Laboratory"/>
            <person name="Haridas S."/>
            <person name="Hensen N."/>
            <person name="Bonometti L."/>
            <person name="Westerberg I."/>
            <person name="Brannstrom I.O."/>
            <person name="Guillou S."/>
            <person name="Cros-Aarteil S."/>
            <person name="Calhoun S."/>
            <person name="Kuo A."/>
            <person name="Mondo S."/>
            <person name="Pangilinan J."/>
            <person name="Riley R."/>
            <person name="Labutti K."/>
            <person name="Andreopoulos B."/>
            <person name="Lipzen A."/>
            <person name="Chen C."/>
            <person name="Yanf M."/>
            <person name="Daum C."/>
            <person name="Ng V."/>
            <person name="Clum A."/>
            <person name="Steindorff A."/>
            <person name="Ohm R."/>
            <person name="Martin F."/>
            <person name="Silar P."/>
            <person name="Natvig D."/>
            <person name="Lalanne C."/>
            <person name="Gautier V."/>
            <person name="Ament-Velasquez S.L."/>
            <person name="Kruys A."/>
            <person name="Hutchinson M.I."/>
            <person name="Powell A.J."/>
            <person name="Barry K."/>
            <person name="Miller A.N."/>
            <person name="Grigoriev I.V."/>
            <person name="Debuchy R."/>
            <person name="Gladieux P."/>
            <person name="Thoren M.H."/>
            <person name="Johannesson H."/>
        </authorList>
    </citation>
    <scope>NUCLEOTIDE SEQUENCE</scope>
    <source>
        <strain evidence="3">CBS 168.71</strain>
    </source>
</reference>
<dbReference type="GeneID" id="87836908"/>
<evidence type="ECO:0000256" key="2">
    <source>
        <dbReference type="SAM" id="Phobius"/>
    </source>
</evidence>